<dbReference type="InterPro" id="IPR045187">
    <property type="entry name" value="CcO_II"/>
</dbReference>
<feature type="domain" description="Cytochrome oxidase subunit II transmembrane region profile" evidence="20">
    <location>
        <begin position="33"/>
        <end position="136"/>
    </location>
</feature>
<proteinExistence type="inferred from homology"/>
<evidence type="ECO:0000256" key="11">
    <source>
        <dbReference type="ARBA" id="ARBA00023136"/>
    </source>
</evidence>
<evidence type="ECO:0000256" key="9">
    <source>
        <dbReference type="ARBA" id="ARBA00022989"/>
    </source>
</evidence>
<comment type="similarity">
    <text evidence="2 14">Belongs to the cytochrome c oxidase subunit 2 family.</text>
</comment>
<dbReference type="PROSITE" id="PS50857">
    <property type="entry name" value="COX2_CUA"/>
    <property type="match status" value="1"/>
</dbReference>
<dbReference type="EC" id="7.1.1.9" evidence="15"/>
<organism evidence="21 22">
    <name type="scientific">Candidatus Dormiibacter inghamiae</name>
    <dbReference type="NCBI Taxonomy" id="3127013"/>
    <lineage>
        <taxon>Bacteria</taxon>
        <taxon>Bacillati</taxon>
        <taxon>Candidatus Dormiibacterota</taxon>
        <taxon>Candidatus Dormibacteria</taxon>
        <taxon>Candidatus Dormibacterales</taxon>
        <taxon>Candidatus Dormibacteraceae</taxon>
        <taxon>Candidatus Dormiibacter</taxon>
    </lineage>
</organism>
<dbReference type="Pfam" id="PF00116">
    <property type="entry name" value="COX2"/>
    <property type="match status" value="1"/>
</dbReference>
<evidence type="ECO:0000313" key="22">
    <source>
        <dbReference type="Proteomes" id="UP000620075"/>
    </source>
</evidence>
<evidence type="ECO:0000313" key="21">
    <source>
        <dbReference type="EMBL" id="MBJ7601820.1"/>
    </source>
</evidence>
<feature type="signal peptide" evidence="18">
    <location>
        <begin position="1"/>
        <end position="34"/>
    </location>
</feature>
<dbReference type="SUPFAM" id="SSF81464">
    <property type="entry name" value="Cytochrome c oxidase subunit II-like, transmembrane region"/>
    <property type="match status" value="1"/>
</dbReference>
<keyword evidence="5 14" id="KW-0812">Transmembrane</keyword>
<keyword evidence="7" id="KW-1278">Translocase</keyword>
<evidence type="ECO:0000259" key="19">
    <source>
        <dbReference type="PROSITE" id="PS50857"/>
    </source>
</evidence>
<comment type="subcellular location">
    <subcellularLocation>
        <location evidence="14">Cell membrane</location>
        <topology evidence="14">Multi-pass membrane protein</topology>
    </subcellularLocation>
    <subcellularLocation>
        <location evidence="1">Membrane</location>
        <topology evidence="1">Multi-pass membrane protein</topology>
    </subcellularLocation>
</comment>
<dbReference type="Gene3D" id="1.10.287.90">
    <property type="match status" value="1"/>
</dbReference>
<evidence type="ECO:0000256" key="15">
    <source>
        <dbReference type="RuleBase" id="RU004024"/>
    </source>
</evidence>
<evidence type="ECO:0000256" key="3">
    <source>
        <dbReference type="ARBA" id="ARBA00022448"/>
    </source>
</evidence>
<keyword evidence="9 17" id="KW-1133">Transmembrane helix</keyword>
<evidence type="ECO:0000256" key="10">
    <source>
        <dbReference type="ARBA" id="ARBA00023008"/>
    </source>
</evidence>
<evidence type="ECO:0000256" key="1">
    <source>
        <dbReference type="ARBA" id="ARBA00004141"/>
    </source>
</evidence>
<dbReference type="Gene3D" id="2.60.40.420">
    <property type="entry name" value="Cupredoxins - blue copper proteins"/>
    <property type="match status" value="1"/>
</dbReference>
<feature type="compositionally biased region" description="Low complexity" evidence="16">
    <location>
        <begin position="265"/>
        <end position="282"/>
    </location>
</feature>
<evidence type="ECO:0000256" key="6">
    <source>
        <dbReference type="ARBA" id="ARBA00022723"/>
    </source>
</evidence>
<dbReference type="PROSITE" id="PS00078">
    <property type="entry name" value="COX2"/>
    <property type="match status" value="1"/>
</dbReference>
<reference evidence="21 22" key="1">
    <citation type="submission" date="2020-10" db="EMBL/GenBank/DDBJ databases">
        <title>Ca. Dormibacterota MAGs.</title>
        <authorList>
            <person name="Montgomery K."/>
        </authorList>
    </citation>
    <scope>NUCLEOTIDE SEQUENCE [LARGE SCALE GENOMIC DNA]</scope>
    <source>
        <strain evidence="21">SC8811_S16_3</strain>
    </source>
</reference>
<keyword evidence="11 17" id="KW-0472">Membrane</keyword>
<dbReference type="InterPro" id="IPR014222">
    <property type="entry name" value="Cyt_c_oxidase_su2"/>
</dbReference>
<comment type="caution">
    <text evidence="21">The sequence shown here is derived from an EMBL/GenBank/DDBJ whole genome shotgun (WGS) entry which is preliminary data.</text>
</comment>
<dbReference type="Proteomes" id="UP000620075">
    <property type="component" value="Unassembled WGS sequence"/>
</dbReference>
<evidence type="ECO:0000256" key="13">
    <source>
        <dbReference type="ARBA" id="ARBA00047816"/>
    </source>
</evidence>
<dbReference type="GO" id="GO:0004129">
    <property type="term" value="F:cytochrome-c oxidase activity"/>
    <property type="evidence" value="ECO:0007669"/>
    <property type="project" value="UniProtKB-EC"/>
</dbReference>
<dbReference type="InterPro" id="IPR002429">
    <property type="entry name" value="CcO_II-like_C"/>
</dbReference>
<evidence type="ECO:0000256" key="16">
    <source>
        <dbReference type="SAM" id="MobiDB-lite"/>
    </source>
</evidence>
<evidence type="ECO:0000256" key="8">
    <source>
        <dbReference type="ARBA" id="ARBA00022982"/>
    </source>
</evidence>
<evidence type="ECO:0000256" key="18">
    <source>
        <dbReference type="SAM" id="SignalP"/>
    </source>
</evidence>
<keyword evidence="4 14" id="KW-0679">Respiratory chain</keyword>
<evidence type="ECO:0000256" key="2">
    <source>
        <dbReference type="ARBA" id="ARBA00007866"/>
    </source>
</evidence>
<keyword evidence="10 15" id="KW-0186">Copper</keyword>
<feature type="transmembrane region" description="Helical" evidence="17">
    <location>
        <begin position="105"/>
        <end position="129"/>
    </location>
</feature>
<evidence type="ECO:0000256" key="14">
    <source>
        <dbReference type="RuleBase" id="RU000456"/>
    </source>
</evidence>
<evidence type="ECO:0000256" key="5">
    <source>
        <dbReference type="ARBA" id="ARBA00022692"/>
    </source>
</evidence>
<dbReference type="GO" id="GO:0016491">
    <property type="term" value="F:oxidoreductase activity"/>
    <property type="evidence" value="ECO:0007669"/>
    <property type="project" value="InterPro"/>
</dbReference>
<gene>
    <name evidence="21" type="primary">coxB</name>
    <name evidence="21" type="ORF">JF888_01265</name>
</gene>
<keyword evidence="6 15" id="KW-0479">Metal-binding</keyword>
<dbReference type="AlphaFoldDB" id="A0A934N5W7"/>
<dbReference type="GO" id="GO:0042773">
    <property type="term" value="P:ATP synthesis coupled electron transport"/>
    <property type="evidence" value="ECO:0007669"/>
    <property type="project" value="TreeGrafter"/>
</dbReference>
<dbReference type="InterPro" id="IPR001505">
    <property type="entry name" value="Copper_CuA"/>
</dbReference>
<dbReference type="PANTHER" id="PTHR22888">
    <property type="entry name" value="CYTOCHROME C OXIDASE, SUBUNIT II"/>
    <property type="match status" value="1"/>
</dbReference>
<comment type="catalytic activity">
    <reaction evidence="13 15">
        <text>4 Fe(II)-[cytochrome c] + O2 + 8 H(+)(in) = 4 Fe(III)-[cytochrome c] + 2 H2O + 4 H(+)(out)</text>
        <dbReference type="Rhea" id="RHEA:11436"/>
        <dbReference type="Rhea" id="RHEA-COMP:10350"/>
        <dbReference type="Rhea" id="RHEA-COMP:14399"/>
        <dbReference type="ChEBI" id="CHEBI:15377"/>
        <dbReference type="ChEBI" id="CHEBI:15378"/>
        <dbReference type="ChEBI" id="CHEBI:15379"/>
        <dbReference type="ChEBI" id="CHEBI:29033"/>
        <dbReference type="ChEBI" id="CHEBI:29034"/>
        <dbReference type="EC" id="7.1.1.9"/>
    </reaction>
</comment>
<comment type="function">
    <text evidence="12 15">Subunits I and II form the functional core of the enzyme complex. Electrons originating in cytochrome c are transferred via heme a and Cu(A) to the binuclear center formed by heme a3 and Cu(B).</text>
</comment>
<dbReference type="InterPro" id="IPR011759">
    <property type="entry name" value="Cyt_c_oxidase_su2_TM_dom"/>
</dbReference>
<feature type="transmembrane region" description="Helical" evidence="17">
    <location>
        <begin position="58"/>
        <end position="84"/>
    </location>
</feature>
<comment type="cofactor">
    <cofactor evidence="15">
        <name>Cu cation</name>
        <dbReference type="ChEBI" id="CHEBI:23378"/>
    </cofactor>
    <text evidence="15">Binds a copper A center.</text>
</comment>
<name>A0A934N5W7_9BACT</name>
<dbReference type="InterPro" id="IPR008972">
    <property type="entry name" value="Cupredoxin"/>
</dbReference>
<dbReference type="Pfam" id="PF02790">
    <property type="entry name" value="COX2_TM"/>
    <property type="match status" value="1"/>
</dbReference>
<accession>A0A934N5W7</accession>
<dbReference type="PROSITE" id="PS50999">
    <property type="entry name" value="COX2_TM"/>
    <property type="match status" value="1"/>
</dbReference>
<dbReference type="EMBL" id="JAEKNQ010000009">
    <property type="protein sequence ID" value="MBJ7601820.1"/>
    <property type="molecule type" value="Genomic_DNA"/>
</dbReference>
<keyword evidence="18" id="KW-0732">Signal</keyword>
<keyword evidence="3 14" id="KW-0813">Transport</keyword>
<evidence type="ECO:0000256" key="17">
    <source>
        <dbReference type="SAM" id="Phobius"/>
    </source>
</evidence>
<dbReference type="PRINTS" id="PR01166">
    <property type="entry name" value="CYCOXIDASEII"/>
</dbReference>
<dbReference type="GO" id="GO:0005507">
    <property type="term" value="F:copper ion binding"/>
    <property type="evidence" value="ECO:0007669"/>
    <property type="project" value="InterPro"/>
</dbReference>
<dbReference type="SUPFAM" id="SSF49503">
    <property type="entry name" value="Cupredoxins"/>
    <property type="match status" value="1"/>
</dbReference>
<dbReference type="GO" id="GO:0005886">
    <property type="term" value="C:plasma membrane"/>
    <property type="evidence" value="ECO:0007669"/>
    <property type="project" value="UniProtKB-SubCell"/>
</dbReference>
<protein>
    <recommendedName>
        <fullName evidence="15">Cytochrome c oxidase subunit 2</fullName>
        <ecNumber evidence="15">7.1.1.9</ecNumber>
    </recommendedName>
</protein>
<keyword evidence="8 14" id="KW-0249">Electron transport</keyword>
<feature type="region of interest" description="Disordered" evidence="16">
    <location>
        <begin position="260"/>
        <end position="296"/>
    </location>
</feature>
<evidence type="ECO:0000256" key="12">
    <source>
        <dbReference type="ARBA" id="ARBA00024688"/>
    </source>
</evidence>
<feature type="chain" id="PRO_5037896032" description="Cytochrome c oxidase subunit 2" evidence="18">
    <location>
        <begin position="35"/>
        <end position="296"/>
    </location>
</feature>
<evidence type="ECO:0000259" key="20">
    <source>
        <dbReference type="PROSITE" id="PS50999"/>
    </source>
</evidence>
<sequence length="296" mass="31981">MLSLMRGSLWFRRAFATLPVLVVLVLFCSGTALAAEGSGSGLDPIVPNGKSPNGHHIWQLYLLVSIPALFIFLLVEGLLITVLIKFRRKKLPKGYKPPQWHGHRGLEVLWTVIPALILIVIGSASFITLQNDYTAQASNNPDIDIAVTGHQYGWQFKYPEAFTVDSEGLTPTPMVIPTSKLVRLKLNSTGVIHGFWVPDLTGKTDLVPGYENVTWVKVSQPGEWRGECTELCGTGHYTMQLRVKAVSQSDYAAFVQKSLADQAKSKSSPSPRAPGAAPAAPAGSPPASPSAGPTTR</sequence>
<dbReference type="NCBIfam" id="TIGR02866">
    <property type="entry name" value="CoxB"/>
    <property type="match status" value="1"/>
</dbReference>
<evidence type="ECO:0000256" key="4">
    <source>
        <dbReference type="ARBA" id="ARBA00022660"/>
    </source>
</evidence>
<dbReference type="RefSeq" id="WP_338176191.1">
    <property type="nucleotide sequence ID" value="NZ_JAEKNQ010000009.1"/>
</dbReference>
<feature type="domain" description="Cytochrome oxidase subunit II copper A binding" evidence="19">
    <location>
        <begin position="140"/>
        <end position="257"/>
    </location>
</feature>
<evidence type="ECO:0000256" key="7">
    <source>
        <dbReference type="ARBA" id="ARBA00022967"/>
    </source>
</evidence>
<dbReference type="InterPro" id="IPR036257">
    <property type="entry name" value="Cyt_c_oxidase_su2_TM_sf"/>
</dbReference>
<dbReference type="PANTHER" id="PTHR22888:SF9">
    <property type="entry name" value="CYTOCHROME C OXIDASE SUBUNIT 2"/>
    <property type="match status" value="1"/>
</dbReference>